<dbReference type="EMBL" id="KQ980945">
    <property type="protein sequence ID" value="KYN11246.1"/>
    <property type="molecule type" value="Genomic_DNA"/>
</dbReference>
<protein>
    <submittedName>
        <fullName evidence="2">Uncharacterized protein</fullName>
    </submittedName>
</protein>
<evidence type="ECO:0000256" key="1">
    <source>
        <dbReference type="SAM" id="SignalP"/>
    </source>
</evidence>
<feature type="signal peptide" evidence="1">
    <location>
        <begin position="1"/>
        <end position="20"/>
    </location>
</feature>
<feature type="chain" id="PRO_5007582331" evidence="1">
    <location>
        <begin position="21"/>
        <end position="190"/>
    </location>
</feature>
<dbReference type="AlphaFoldDB" id="A0A151IUW9"/>
<dbReference type="Proteomes" id="UP000078492">
    <property type="component" value="Unassembled WGS sequence"/>
</dbReference>
<gene>
    <name evidence="2" type="ORF">ALC57_16603</name>
</gene>
<accession>A0A151IUW9</accession>
<evidence type="ECO:0000313" key="3">
    <source>
        <dbReference type="Proteomes" id="UP000078492"/>
    </source>
</evidence>
<keyword evidence="1" id="KW-0732">Signal</keyword>
<organism evidence="2 3">
    <name type="scientific">Trachymyrmex cornetzi</name>
    <dbReference type="NCBI Taxonomy" id="471704"/>
    <lineage>
        <taxon>Eukaryota</taxon>
        <taxon>Metazoa</taxon>
        <taxon>Ecdysozoa</taxon>
        <taxon>Arthropoda</taxon>
        <taxon>Hexapoda</taxon>
        <taxon>Insecta</taxon>
        <taxon>Pterygota</taxon>
        <taxon>Neoptera</taxon>
        <taxon>Endopterygota</taxon>
        <taxon>Hymenoptera</taxon>
        <taxon>Apocrita</taxon>
        <taxon>Aculeata</taxon>
        <taxon>Formicoidea</taxon>
        <taxon>Formicidae</taxon>
        <taxon>Myrmicinae</taxon>
        <taxon>Trachymyrmex</taxon>
    </lineage>
</organism>
<name>A0A151IUW9_9HYME</name>
<sequence>MTFASLRMVALASTIATMAAMRHPIQMKPADSENRNDLRTRVHKLLQNGMVTISMVQWAKNFGPFRRKRDGHKPAPSVFNKHSAKAAVSLERRRGEEERRICLPFPSPPQLVAFLHRISPAKGKGLKFSFDFRGKSDPSLATAGIRSLGAAKLIKSLTADEFAVVWTDIFSALLTLSALPRGTDQPLGKP</sequence>
<evidence type="ECO:0000313" key="2">
    <source>
        <dbReference type="EMBL" id="KYN11246.1"/>
    </source>
</evidence>
<proteinExistence type="predicted"/>
<keyword evidence="3" id="KW-1185">Reference proteome</keyword>
<reference evidence="2 3" key="1">
    <citation type="submission" date="2015-09" db="EMBL/GenBank/DDBJ databases">
        <title>Trachymyrmex cornetzi WGS genome.</title>
        <authorList>
            <person name="Nygaard S."/>
            <person name="Hu H."/>
            <person name="Boomsma J."/>
            <person name="Zhang G."/>
        </authorList>
    </citation>
    <scope>NUCLEOTIDE SEQUENCE [LARGE SCALE GENOMIC DNA]</scope>
    <source>
        <strain evidence="2">Tcor2-1</strain>
        <tissue evidence="2">Whole body</tissue>
    </source>
</reference>